<sequence>MNRAQAMRAILAELVNNIAAQDTAMKEFIIQTEALHAVVAALVARLDEPTRLQLRDEINQAFTRQQNDDPSFSDEKRILFIAVEELPDCRICLLPGKKGAGSGQPPGIC</sequence>
<dbReference type="InterPro" id="IPR019732">
    <property type="entry name" value="SigmaS_Anti-adapt_IraP"/>
</dbReference>
<gene>
    <name evidence="4" type="ORF">R4P48_17845</name>
</gene>
<evidence type="ECO:0000313" key="4">
    <source>
        <dbReference type="EMBL" id="MDV7024531.1"/>
    </source>
</evidence>
<dbReference type="EMBL" id="JAWLOF010000014">
    <property type="protein sequence ID" value="MDV7024531.1"/>
    <property type="molecule type" value="Genomic_DNA"/>
</dbReference>
<evidence type="ECO:0000256" key="1">
    <source>
        <dbReference type="ARBA" id="ARBA00022490"/>
    </source>
</evidence>
<dbReference type="RefSeq" id="WP_317679025.1">
    <property type="nucleotide sequence ID" value="NZ_JAWLOF010000014.1"/>
</dbReference>
<accession>A0ABU4E633</accession>
<keyword evidence="1" id="KW-0963">Cytoplasm</keyword>
<organism evidence="4 5">
    <name type="scientific">Atlantibacter subterraneus</name>
    <dbReference type="NCBI Taxonomy" id="255519"/>
    <lineage>
        <taxon>Bacteria</taxon>
        <taxon>Pseudomonadati</taxon>
        <taxon>Pseudomonadota</taxon>
        <taxon>Gammaproteobacteria</taxon>
        <taxon>Enterobacterales</taxon>
        <taxon>Enterobacteriaceae</taxon>
        <taxon>Atlantibacter</taxon>
    </lineage>
</organism>
<keyword evidence="3" id="KW-0175">Coiled coil</keyword>
<name>A0ABU4E633_9ENTR</name>
<keyword evidence="5" id="KW-1185">Reference proteome</keyword>
<comment type="caution">
    <text evidence="4">The sequence shown here is derived from an EMBL/GenBank/DDBJ whole genome shotgun (WGS) entry which is preliminary data.</text>
</comment>
<reference evidence="4 5" key="1">
    <citation type="submission" date="2023-10" db="EMBL/GenBank/DDBJ databases">
        <authorList>
            <person name="Dale J."/>
        </authorList>
    </citation>
    <scope>NUCLEOTIDE SEQUENCE [LARGE SCALE GENOMIC DNA]</scope>
    <source>
        <strain evidence="4 5">2023EL-00970</strain>
    </source>
</reference>
<keyword evidence="2" id="KW-0346">Stress response</keyword>
<evidence type="ECO:0000256" key="2">
    <source>
        <dbReference type="ARBA" id="ARBA00023016"/>
    </source>
</evidence>
<evidence type="ECO:0000313" key="5">
    <source>
        <dbReference type="Proteomes" id="UP001187066"/>
    </source>
</evidence>
<protein>
    <submittedName>
        <fullName evidence="4">Sigma-S stabilization anti-adapter protein IraP</fullName>
    </submittedName>
</protein>
<proteinExistence type="predicted"/>
<evidence type="ECO:0000256" key="3">
    <source>
        <dbReference type="ARBA" id="ARBA00023054"/>
    </source>
</evidence>
<dbReference type="Proteomes" id="UP001187066">
    <property type="component" value="Unassembled WGS sequence"/>
</dbReference>
<dbReference type="Pfam" id="PF10796">
    <property type="entry name" value="Anti-adapt_IraP"/>
    <property type="match status" value="1"/>
</dbReference>